<protein>
    <recommendedName>
        <fullName evidence="3">XRE family transcriptional regulator</fullName>
    </recommendedName>
</protein>
<reference evidence="1 2" key="1">
    <citation type="submission" date="2020-08" db="EMBL/GenBank/DDBJ databases">
        <authorList>
            <person name="Liu C."/>
            <person name="Sun Q."/>
        </authorList>
    </citation>
    <scope>NUCLEOTIDE SEQUENCE [LARGE SCALE GENOMIC DNA]</scope>
    <source>
        <strain evidence="1 2">NSJ-61</strain>
    </source>
</reference>
<sequence length="80" mass="8945">MIGNKVKALLELTNSNVLKFCEILNVLPPAMYRKLNKNTFKADELIKLAYLTGTDLAFIDKTTGKPVITFDISDIPDKKS</sequence>
<organism evidence="1 2">
    <name type="scientific">[Eubacterium] hominis</name>
    <dbReference type="NCBI Taxonomy" id="2764325"/>
    <lineage>
        <taxon>Bacteria</taxon>
        <taxon>Bacillati</taxon>
        <taxon>Bacillota</taxon>
        <taxon>Erysipelotrichia</taxon>
        <taxon>Erysipelotrichales</taxon>
        <taxon>Erysipelotrichaceae</taxon>
        <taxon>Amedibacillus</taxon>
    </lineage>
</organism>
<dbReference type="KEGG" id="ehn:H9Q80_16240"/>
<name>A0A7G9GLU5_9FIRM</name>
<evidence type="ECO:0000313" key="1">
    <source>
        <dbReference type="EMBL" id="QNM11777.1"/>
    </source>
</evidence>
<accession>A0A7G9GLU5</accession>
<dbReference type="AlphaFoldDB" id="A0A7G9GLU5"/>
<dbReference type="Proteomes" id="UP000515856">
    <property type="component" value="Chromosome"/>
</dbReference>
<proteinExistence type="predicted"/>
<dbReference type="EMBL" id="CP060636">
    <property type="protein sequence ID" value="QNM11777.1"/>
    <property type="molecule type" value="Genomic_DNA"/>
</dbReference>
<evidence type="ECO:0008006" key="3">
    <source>
        <dbReference type="Google" id="ProtNLM"/>
    </source>
</evidence>
<keyword evidence="2" id="KW-1185">Reference proteome</keyword>
<gene>
    <name evidence="1" type="ORF">H9Q80_16240</name>
</gene>
<dbReference type="RefSeq" id="WP_117452069.1">
    <property type="nucleotide sequence ID" value="NZ_CP060636.1"/>
</dbReference>
<evidence type="ECO:0000313" key="2">
    <source>
        <dbReference type="Proteomes" id="UP000515856"/>
    </source>
</evidence>